<proteinExistence type="predicted"/>
<reference evidence="2 3" key="1">
    <citation type="submission" date="2019-02" db="EMBL/GenBank/DDBJ databases">
        <title>Polymorphobacter sp. isolated from the lake at the Tibet of China.</title>
        <authorList>
            <person name="Li A."/>
        </authorList>
    </citation>
    <scope>NUCLEOTIDE SEQUENCE [LARGE SCALE GENOMIC DNA]</scope>
    <source>
        <strain evidence="2 3">DJ1R-1</strain>
    </source>
</reference>
<dbReference type="EMBL" id="SIHO01000001">
    <property type="protein sequence ID" value="TFU06535.1"/>
    <property type="molecule type" value="Genomic_DNA"/>
</dbReference>
<keyword evidence="1" id="KW-0732">Signal</keyword>
<gene>
    <name evidence="2" type="ORF">EUV02_06040</name>
</gene>
<accession>A0A4Y9ESD0</accession>
<protein>
    <recommendedName>
        <fullName evidence="4">Beta-barrel porin 2</fullName>
    </recommendedName>
</protein>
<organism evidence="2 3">
    <name type="scientific">Glacieibacterium arshaanense</name>
    <dbReference type="NCBI Taxonomy" id="2511025"/>
    <lineage>
        <taxon>Bacteria</taxon>
        <taxon>Pseudomonadati</taxon>
        <taxon>Pseudomonadota</taxon>
        <taxon>Alphaproteobacteria</taxon>
        <taxon>Sphingomonadales</taxon>
        <taxon>Sphingosinicellaceae</taxon>
        <taxon>Glacieibacterium</taxon>
    </lineage>
</organism>
<dbReference type="AlphaFoldDB" id="A0A4Y9ESD0"/>
<feature type="signal peptide" evidence="1">
    <location>
        <begin position="1"/>
        <end position="31"/>
    </location>
</feature>
<name>A0A4Y9ESD0_9SPHN</name>
<feature type="chain" id="PRO_5021346488" description="Beta-barrel porin 2" evidence="1">
    <location>
        <begin position="32"/>
        <end position="460"/>
    </location>
</feature>
<dbReference type="Proteomes" id="UP000297737">
    <property type="component" value="Unassembled WGS sequence"/>
</dbReference>
<sequence length="460" mass="49013">MLECGMFLKRCAGVLAPALGLTLTAPASAQAADPYVAPVAAPTPRPTAAAQASEADLFQVDQRNPVNNPTGAFFNGLPLPNLGYSISASLLSVYDSNYRRLPDNKQPPAGQSRSSFRFTPTINGRVNLPVGRQSLFATAVIGKDYYTANSAYNRQRLAFSGGVNLAAGSSCTGSVNGSWMQAQSNPNSTIPQGAQQGILPNTQTTRSFGASASCGGISGFTPTASYRYSKSTNQELARSFSDLTSNSYSVSLGYARPTLGVVSLFGTLSNNDYPNQPIPILGTSRSVKITNLGVKYSRSLTSQFSADASLSRVSIDPNSPLQQKTSNLGYGLSVNYTPPSRLSASINATRNASSSPNTGTALYFVQQAFSANVSYQLRSTLSAALTGSTSLRTYEDQVGAIINPNQVKNDRFNTVRLSVNWNPIRNMQTSFYVSQQNRNADPNIYNYKDTTAGILISYGI</sequence>
<evidence type="ECO:0000313" key="3">
    <source>
        <dbReference type="Proteomes" id="UP000297737"/>
    </source>
</evidence>
<keyword evidence="3" id="KW-1185">Reference proteome</keyword>
<evidence type="ECO:0000256" key="1">
    <source>
        <dbReference type="SAM" id="SignalP"/>
    </source>
</evidence>
<dbReference type="OrthoDB" id="7509111at2"/>
<comment type="caution">
    <text evidence="2">The sequence shown here is derived from an EMBL/GenBank/DDBJ whole genome shotgun (WGS) entry which is preliminary data.</text>
</comment>
<evidence type="ECO:0000313" key="2">
    <source>
        <dbReference type="EMBL" id="TFU06535.1"/>
    </source>
</evidence>
<evidence type="ECO:0008006" key="4">
    <source>
        <dbReference type="Google" id="ProtNLM"/>
    </source>
</evidence>
<dbReference type="SUPFAM" id="SSF56935">
    <property type="entry name" value="Porins"/>
    <property type="match status" value="1"/>
</dbReference>